<dbReference type="InterPro" id="IPR043502">
    <property type="entry name" value="DNA/RNA_pol_sf"/>
</dbReference>
<dbReference type="PANTHER" id="PTHR11439:SF498">
    <property type="entry name" value="DNAK FAMILY PROTEIN"/>
    <property type="match status" value="1"/>
</dbReference>
<dbReference type="CDD" id="cd09272">
    <property type="entry name" value="RNase_HI_RT_Ty1"/>
    <property type="match status" value="1"/>
</dbReference>
<dbReference type="PaxDb" id="3827-XP_004515892.1"/>
<dbReference type="OrthoDB" id="414945at2759"/>
<dbReference type="RefSeq" id="XP_027186762.1">
    <property type="nucleotide sequence ID" value="XM_027330961.1"/>
</dbReference>
<feature type="domain" description="Reverse transcriptase Ty1/copia-type" evidence="1">
    <location>
        <begin position="2"/>
        <end position="62"/>
    </location>
</feature>
<accession>A0A3Q7Y775</accession>
<keyword evidence="2" id="KW-1185">Reference proteome</keyword>
<sequence>MIKTFLNSSFQIRDLGDLKFFLGLEISRSREGIHICQRKYALDILSDAGLLGAKPCNTPMIKDNKFLYNSKAQPHDSTSFRRIIGRLIYLTNTRPDITFVVQQLCQFMQSPTEDHYMEAMRILKYIKTAPAQGLFYSSASRLQLRAFSDSDWATCPKTRRSVTGFCIFLGSSLISWRSKKQSTVSRSSSEAEYRALASTTCEIQWITFLLQELNMDCSAPTTLYCDNQSARNIASNPTFHERTKHIEIDCHIVRDKLQAGLFKLLPISSSNMLADFFTKPLEPTTFNSILNKLGILNLHSPS</sequence>
<evidence type="ECO:0000313" key="2">
    <source>
        <dbReference type="Proteomes" id="UP000087171"/>
    </source>
</evidence>
<protein>
    <submittedName>
        <fullName evidence="3">Uncharacterized protein LOC113784672</fullName>
    </submittedName>
</protein>
<dbReference type="AlphaFoldDB" id="A0A3Q7Y775"/>
<dbReference type="InterPro" id="IPR013103">
    <property type="entry name" value="RVT_2"/>
</dbReference>
<organism evidence="2 3">
    <name type="scientific">Cicer arietinum</name>
    <name type="common">Chickpea</name>
    <name type="synonym">Garbanzo</name>
    <dbReference type="NCBI Taxonomy" id="3827"/>
    <lineage>
        <taxon>Eukaryota</taxon>
        <taxon>Viridiplantae</taxon>
        <taxon>Streptophyta</taxon>
        <taxon>Embryophyta</taxon>
        <taxon>Tracheophyta</taxon>
        <taxon>Spermatophyta</taxon>
        <taxon>Magnoliopsida</taxon>
        <taxon>eudicotyledons</taxon>
        <taxon>Gunneridae</taxon>
        <taxon>Pentapetalae</taxon>
        <taxon>rosids</taxon>
        <taxon>fabids</taxon>
        <taxon>Fabales</taxon>
        <taxon>Fabaceae</taxon>
        <taxon>Papilionoideae</taxon>
        <taxon>50 kb inversion clade</taxon>
        <taxon>NPAAA clade</taxon>
        <taxon>Hologalegina</taxon>
        <taxon>IRL clade</taxon>
        <taxon>Cicereae</taxon>
        <taxon>Cicer</taxon>
    </lineage>
</organism>
<dbReference type="STRING" id="3827.A0A3Q7Y775"/>
<gene>
    <name evidence="3" type="primary">LOC113784672</name>
</gene>
<dbReference type="SUPFAM" id="SSF56672">
    <property type="entry name" value="DNA/RNA polymerases"/>
    <property type="match status" value="1"/>
</dbReference>
<name>A0A3Q7Y775_CICAR</name>
<evidence type="ECO:0000313" key="3">
    <source>
        <dbReference type="RefSeq" id="XP_027186762.1"/>
    </source>
</evidence>
<reference evidence="3" key="1">
    <citation type="submission" date="2025-08" db="UniProtKB">
        <authorList>
            <consortium name="RefSeq"/>
        </authorList>
    </citation>
    <scope>IDENTIFICATION</scope>
    <source>
        <tissue evidence="3">Etiolated seedlings</tissue>
    </source>
</reference>
<dbReference type="Pfam" id="PF07727">
    <property type="entry name" value="RVT_2"/>
    <property type="match status" value="1"/>
</dbReference>
<dbReference type="PANTHER" id="PTHR11439">
    <property type="entry name" value="GAG-POL-RELATED RETROTRANSPOSON"/>
    <property type="match status" value="1"/>
</dbReference>
<evidence type="ECO:0000259" key="1">
    <source>
        <dbReference type="Pfam" id="PF07727"/>
    </source>
</evidence>
<dbReference type="Proteomes" id="UP000087171">
    <property type="component" value="Unplaced"/>
</dbReference>
<proteinExistence type="predicted"/>